<evidence type="ECO:0000313" key="2">
    <source>
        <dbReference type="Proteomes" id="UP000613840"/>
    </source>
</evidence>
<dbReference type="GO" id="GO:0000160">
    <property type="term" value="P:phosphorelay signal transduction system"/>
    <property type="evidence" value="ECO:0007669"/>
    <property type="project" value="InterPro"/>
</dbReference>
<dbReference type="RefSeq" id="WP_188896791.1">
    <property type="nucleotide sequence ID" value="NZ_BMMZ01000010.1"/>
</dbReference>
<dbReference type="EMBL" id="BMMZ01000010">
    <property type="protein sequence ID" value="GGL74777.1"/>
    <property type="molecule type" value="Genomic_DNA"/>
</dbReference>
<gene>
    <name evidence="1" type="ORF">GCM10011575_36240</name>
</gene>
<dbReference type="AlphaFoldDB" id="A0A917W807"/>
<dbReference type="SUPFAM" id="SSF47226">
    <property type="entry name" value="Histidine-containing phosphotransfer domain, HPT domain"/>
    <property type="match status" value="1"/>
</dbReference>
<evidence type="ECO:0000313" key="1">
    <source>
        <dbReference type="EMBL" id="GGL74777.1"/>
    </source>
</evidence>
<reference evidence="1" key="2">
    <citation type="submission" date="2020-09" db="EMBL/GenBank/DDBJ databases">
        <authorList>
            <person name="Sun Q."/>
            <person name="Zhou Y."/>
        </authorList>
    </citation>
    <scope>NUCLEOTIDE SEQUENCE</scope>
    <source>
        <strain evidence="1">CGMCC 4.7306</strain>
    </source>
</reference>
<accession>A0A917W807</accession>
<evidence type="ECO:0008006" key="3">
    <source>
        <dbReference type="Google" id="ProtNLM"/>
    </source>
</evidence>
<sequence length="133" mass="14083">MQEGRERNSSAEGDLRTLCSTLHLDAPVVRRFVGDYLRLLQFRLDRIERDLAGGDIPAVVVGLLSLGTSSSMLGATGVVEAADDLRLHASSGDLSAIDAGRASLVAQVRCAEARLTRILNSPESEGVGAVVRP</sequence>
<dbReference type="InterPro" id="IPR036641">
    <property type="entry name" value="HPT_dom_sf"/>
</dbReference>
<keyword evidence="2" id="KW-1185">Reference proteome</keyword>
<name>A0A917W807_9ACTN</name>
<dbReference type="Proteomes" id="UP000613840">
    <property type="component" value="Unassembled WGS sequence"/>
</dbReference>
<protein>
    <recommendedName>
        <fullName evidence="3">HPt domain-containing protein</fullName>
    </recommendedName>
</protein>
<proteinExistence type="predicted"/>
<organism evidence="1 2">
    <name type="scientific">Microlunatus endophyticus</name>
    <dbReference type="NCBI Taxonomy" id="1716077"/>
    <lineage>
        <taxon>Bacteria</taxon>
        <taxon>Bacillati</taxon>
        <taxon>Actinomycetota</taxon>
        <taxon>Actinomycetes</taxon>
        <taxon>Propionibacteriales</taxon>
        <taxon>Propionibacteriaceae</taxon>
        <taxon>Microlunatus</taxon>
    </lineage>
</organism>
<comment type="caution">
    <text evidence="1">The sequence shown here is derived from an EMBL/GenBank/DDBJ whole genome shotgun (WGS) entry which is preliminary data.</text>
</comment>
<reference evidence="1" key="1">
    <citation type="journal article" date="2014" name="Int. J. Syst. Evol. Microbiol.">
        <title>Complete genome sequence of Corynebacterium casei LMG S-19264T (=DSM 44701T), isolated from a smear-ripened cheese.</title>
        <authorList>
            <consortium name="US DOE Joint Genome Institute (JGI-PGF)"/>
            <person name="Walter F."/>
            <person name="Albersmeier A."/>
            <person name="Kalinowski J."/>
            <person name="Ruckert C."/>
        </authorList>
    </citation>
    <scope>NUCLEOTIDE SEQUENCE</scope>
    <source>
        <strain evidence="1">CGMCC 4.7306</strain>
    </source>
</reference>